<organism evidence="3 4">
    <name type="scientific">Phellinidium pouzarii</name>
    <dbReference type="NCBI Taxonomy" id="167371"/>
    <lineage>
        <taxon>Eukaryota</taxon>
        <taxon>Fungi</taxon>
        <taxon>Dikarya</taxon>
        <taxon>Basidiomycota</taxon>
        <taxon>Agaricomycotina</taxon>
        <taxon>Agaricomycetes</taxon>
        <taxon>Hymenochaetales</taxon>
        <taxon>Hymenochaetaceae</taxon>
        <taxon>Phellinidium</taxon>
    </lineage>
</organism>
<reference evidence="3 4" key="1">
    <citation type="submission" date="2019-02" db="EMBL/GenBank/DDBJ databases">
        <title>Genome sequencing of the rare red list fungi Phellinidium pouzarii.</title>
        <authorList>
            <person name="Buettner E."/>
            <person name="Kellner H."/>
        </authorList>
    </citation>
    <scope>NUCLEOTIDE SEQUENCE [LARGE SCALE GENOMIC DNA]</scope>
    <source>
        <strain evidence="3 4">DSM 108285</strain>
    </source>
</reference>
<feature type="signal peptide" evidence="2">
    <location>
        <begin position="1"/>
        <end position="18"/>
    </location>
</feature>
<dbReference type="OrthoDB" id="2140240at2759"/>
<proteinExistence type="predicted"/>
<gene>
    <name evidence="3" type="ORF">EW145_g5000</name>
</gene>
<evidence type="ECO:0000313" key="3">
    <source>
        <dbReference type="EMBL" id="THH05162.1"/>
    </source>
</evidence>
<protein>
    <submittedName>
        <fullName evidence="3">Uncharacterized protein</fullName>
    </submittedName>
</protein>
<name>A0A4S4L1L0_9AGAM</name>
<keyword evidence="4" id="KW-1185">Reference proteome</keyword>
<evidence type="ECO:0000313" key="4">
    <source>
        <dbReference type="Proteomes" id="UP000308199"/>
    </source>
</evidence>
<feature type="chain" id="PRO_5020553666" evidence="2">
    <location>
        <begin position="19"/>
        <end position="514"/>
    </location>
</feature>
<sequence>MKLSITFCVSTLVASTAAAPLDLFWRQVVADGLTLTQIDALTPQFGHAADVNPTGTGNCDGAVNDTNGLPIEVPCSCPPPRATFIQSLAANIAAGHAVNNPSVAVTFPTDNSTASILARFNAASITLQNENGEGVGCPESSTTWTAQAAAIQAGAKDNNAPTAAAPPSSSAPVSASSPATTVAAPASSAVTTASASAPSTTGADGLSLAQIDALTPQFGHDADVNPTGTGNCDGAVDDANGDPILVPCDCPPPRNQFIQDLTANIAAGFAVNNPSVAITFPTDNSTNSILARFNAASVTLQNTNGPGVGCPISSTTWTAQANAIRDGQQSRVAIATTLSVSTESSVSTSPAASSVVAGCPAPEPTPTSSEVPTPSSIVSASPVSSTDVTSADGLSLAQIDALTPRLGFSSGVNPTGTGNCDGAVNGANGQPIEVPCSCPPARDVFIQSLAQDIAAGHAVNNPSVSVSFPTDNSTSSQITRIQSSLVALQNLNGPGQGCPAASTTLSAQLAALQG</sequence>
<accession>A0A4S4L1L0</accession>
<dbReference type="AlphaFoldDB" id="A0A4S4L1L0"/>
<feature type="region of interest" description="Disordered" evidence="1">
    <location>
        <begin position="351"/>
        <end position="385"/>
    </location>
</feature>
<keyword evidence="2" id="KW-0732">Signal</keyword>
<feature type="region of interest" description="Disordered" evidence="1">
    <location>
        <begin position="153"/>
        <end position="178"/>
    </location>
</feature>
<feature type="compositionally biased region" description="Low complexity" evidence="1">
    <location>
        <begin position="366"/>
        <end position="385"/>
    </location>
</feature>
<evidence type="ECO:0000256" key="1">
    <source>
        <dbReference type="SAM" id="MobiDB-lite"/>
    </source>
</evidence>
<evidence type="ECO:0000256" key="2">
    <source>
        <dbReference type="SAM" id="SignalP"/>
    </source>
</evidence>
<dbReference type="EMBL" id="SGPK01000282">
    <property type="protein sequence ID" value="THH05162.1"/>
    <property type="molecule type" value="Genomic_DNA"/>
</dbReference>
<dbReference type="Proteomes" id="UP000308199">
    <property type="component" value="Unassembled WGS sequence"/>
</dbReference>
<comment type="caution">
    <text evidence="3">The sequence shown here is derived from an EMBL/GenBank/DDBJ whole genome shotgun (WGS) entry which is preliminary data.</text>
</comment>